<gene>
    <name evidence="1" type="ORF">ACFFU4_04685</name>
</gene>
<evidence type="ECO:0008006" key="3">
    <source>
        <dbReference type="Google" id="ProtNLM"/>
    </source>
</evidence>
<proteinExistence type="predicted"/>
<accession>A0ABV5HXA1</accession>
<protein>
    <recommendedName>
        <fullName evidence="3">Translocase</fullName>
    </recommendedName>
</protein>
<dbReference type="EMBL" id="JBHMEC010000008">
    <property type="protein sequence ID" value="MFB9149044.1"/>
    <property type="molecule type" value="Genomic_DNA"/>
</dbReference>
<organism evidence="1 2">
    <name type="scientific">Roseovarius ramblicola</name>
    <dbReference type="NCBI Taxonomy" id="2022336"/>
    <lineage>
        <taxon>Bacteria</taxon>
        <taxon>Pseudomonadati</taxon>
        <taxon>Pseudomonadota</taxon>
        <taxon>Alphaproteobacteria</taxon>
        <taxon>Rhodobacterales</taxon>
        <taxon>Roseobacteraceae</taxon>
        <taxon>Roseovarius</taxon>
    </lineage>
</organism>
<reference evidence="1 2" key="1">
    <citation type="submission" date="2024-09" db="EMBL/GenBank/DDBJ databases">
        <authorList>
            <person name="Sun Q."/>
            <person name="Mori K."/>
        </authorList>
    </citation>
    <scope>NUCLEOTIDE SEQUENCE [LARGE SCALE GENOMIC DNA]</scope>
    <source>
        <strain evidence="1 2">CECT 9424</strain>
    </source>
</reference>
<evidence type="ECO:0000313" key="2">
    <source>
        <dbReference type="Proteomes" id="UP001589670"/>
    </source>
</evidence>
<keyword evidence="2" id="KW-1185">Reference proteome</keyword>
<dbReference type="RefSeq" id="WP_377067547.1">
    <property type="nucleotide sequence ID" value="NZ_JBHMEC010000008.1"/>
</dbReference>
<sequence length="316" mass="32992">MAHVRRYIIAAGSILAALGYAFFMQAGASSPPGAERAAGIAEPVRISGIELTSAPALPAMPGPAALPGAQVTRAVARDIAAPGDLPSEERAPSFDCKAAMTASVREAAIVRLDLSAPCHPDSRVTLHHNGMMVSALTDADGRAQVDIPALAGSAVFIASFENGKGALATATIEDFAAHDRYVVQWHGDAHSLRLHALEYGADFGLPGHVWSGAEQDRGQGFVTRLGDDVPGPAMRAEVYTFPTATATREGSVALRLEAEVTDANCGRDLEAQGISTDGDGAALRVRDLVLPMPGCDALGEYLMLKNLFNDLNIAQK</sequence>
<comment type="caution">
    <text evidence="1">The sequence shown here is derived from an EMBL/GenBank/DDBJ whole genome shotgun (WGS) entry which is preliminary data.</text>
</comment>
<dbReference type="Proteomes" id="UP001589670">
    <property type="component" value="Unassembled WGS sequence"/>
</dbReference>
<name>A0ABV5HXA1_9RHOB</name>
<evidence type="ECO:0000313" key="1">
    <source>
        <dbReference type="EMBL" id="MFB9149044.1"/>
    </source>
</evidence>